<feature type="compositionally biased region" description="Polar residues" evidence="1">
    <location>
        <begin position="95"/>
        <end position="115"/>
    </location>
</feature>
<dbReference type="EMBL" id="LNZH02000140">
    <property type="protein sequence ID" value="OCB90182.1"/>
    <property type="molecule type" value="Genomic_DNA"/>
</dbReference>
<organism evidence="2 3">
    <name type="scientific">Sanghuangporus baumii</name>
    <name type="common">Phellinus baumii</name>
    <dbReference type="NCBI Taxonomy" id="108892"/>
    <lineage>
        <taxon>Eukaryota</taxon>
        <taxon>Fungi</taxon>
        <taxon>Dikarya</taxon>
        <taxon>Basidiomycota</taxon>
        <taxon>Agaricomycotina</taxon>
        <taxon>Agaricomycetes</taxon>
        <taxon>Hymenochaetales</taxon>
        <taxon>Hymenochaetaceae</taxon>
        <taxon>Sanghuangporus</taxon>
    </lineage>
</organism>
<feature type="region of interest" description="Disordered" evidence="1">
    <location>
        <begin position="234"/>
        <end position="262"/>
    </location>
</feature>
<name>A0A9Q5N7Y5_SANBA</name>
<evidence type="ECO:0008006" key="4">
    <source>
        <dbReference type="Google" id="ProtNLM"/>
    </source>
</evidence>
<evidence type="ECO:0000313" key="3">
    <source>
        <dbReference type="Proteomes" id="UP000757232"/>
    </source>
</evidence>
<dbReference type="AlphaFoldDB" id="A0A9Q5N7Y5"/>
<dbReference type="OrthoDB" id="2368680at2759"/>
<feature type="compositionally biased region" description="Polar residues" evidence="1">
    <location>
        <begin position="147"/>
        <end position="160"/>
    </location>
</feature>
<evidence type="ECO:0000256" key="1">
    <source>
        <dbReference type="SAM" id="MobiDB-lite"/>
    </source>
</evidence>
<feature type="compositionally biased region" description="Low complexity" evidence="1">
    <location>
        <begin position="116"/>
        <end position="132"/>
    </location>
</feature>
<gene>
    <name evidence="2" type="ORF">A7U60_g2644</name>
</gene>
<proteinExistence type="predicted"/>
<feature type="region of interest" description="Disordered" evidence="1">
    <location>
        <begin position="58"/>
        <end position="79"/>
    </location>
</feature>
<protein>
    <recommendedName>
        <fullName evidence="4">Rho termination factor N-terminal domain-containing protein</fullName>
    </recommendedName>
</protein>
<comment type="caution">
    <text evidence="2">The sequence shown here is derived from an EMBL/GenBank/DDBJ whole genome shotgun (WGS) entry which is preliminary data.</text>
</comment>
<dbReference type="Proteomes" id="UP000757232">
    <property type="component" value="Unassembled WGS sequence"/>
</dbReference>
<feature type="region of interest" description="Disordered" evidence="1">
    <location>
        <begin position="95"/>
        <end position="209"/>
    </location>
</feature>
<feature type="compositionally biased region" description="Basic and acidic residues" evidence="1">
    <location>
        <begin position="135"/>
        <end position="145"/>
    </location>
</feature>
<keyword evidence="3" id="KW-1185">Reference proteome</keyword>
<evidence type="ECO:0000313" key="2">
    <source>
        <dbReference type="EMBL" id="OCB90182.1"/>
    </source>
</evidence>
<sequence length="663" mass="73067">MANPNSTGLDYTRFTVPQLKARCKELSITGYSKLGKAALLQKLAQNGGLGTEAREAASLVSTKTSDQDKASSPTGSHAVTTSISRITAITPYISSTIPATPSPAKSSDMNLHKQMSSTQPSTVSSTTGLVTSEQARPKQSKEKTAATKRTTVDSTKTARSAAQKKRKLSEKGHVSKGSENVPPNGLAAKKSTCDPLAQSLSEPENTSCSTHLEGRSVLKAKVFDCALSPQEAERKYSASKSASKRFRPLAPRPKSRSGQAEVELRPLRKVSLEHLAHLDFSAAPLLRPPGSLNAISIPPSLSERKRVNAWSVILSGLSDSERRKCALVSRTIRYAVYLSAIPIIARNFGPRRFSQLSLKYNMSMTNFWPYLKHLRCEVSGRRAVYAASFLSKFFGDLVPVADNLWCCPDNDKQLTVALRFLMTRLWFAISLNMSDTERARNTIVTDAQEVVKDEIWRVTVFVDSPRSAKDQRYSMFYVLESTCEVIGLPAAAGDPLSTTMNALDSTVSSSSGRPFLRTDWSDYIQHRISCAGDETAQFPLLYYLKTTNAEEYKNGISTLWLKRTSKEEEVGQYKRKVAERYILACVVGNRYIRDFSVAIILTVTFISVSGKWMSSSHMAQVFAGTASEWDVVPTSLLQRESQRVNLFLPAYVTPVALPIKHLV</sequence>
<accession>A0A9Q5N7Y5</accession>
<feature type="compositionally biased region" description="Polar residues" evidence="1">
    <location>
        <begin position="59"/>
        <end position="79"/>
    </location>
</feature>
<feature type="compositionally biased region" description="Polar residues" evidence="1">
    <location>
        <begin position="198"/>
        <end position="209"/>
    </location>
</feature>
<reference evidence="2" key="1">
    <citation type="submission" date="2016-06" db="EMBL/GenBank/DDBJ databases">
        <title>Draft Genome sequence of the fungus Inonotus baumii.</title>
        <authorList>
            <person name="Zhu H."/>
            <person name="Lin W."/>
        </authorList>
    </citation>
    <scope>NUCLEOTIDE SEQUENCE</scope>
    <source>
        <strain evidence="2">821</strain>
    </source>
</reference>